<keyword evidence="2" id="KW-1185">Reference proteome</keyword>
<dbReference type="EMBL" id="JABAIL010000013">
    <property type="protein sequence ID" value="NLR94602.1"/>
    <property type="molecule type" value="Genomic_DNA"/>
</dbReference>
<reference evidence="1 2" key="1">
    <citation type="submission" date="2020-04" db="EMBL/GenBank/DDBJ databases">
        <title>Flammeovirga sp. SR4, a novel species isolated from seawater.</title>
        <authorList>
            <person name="Wang X."/>
        </authorList>
    </citation>
    <scope>NUCLEOTIDE SEQUENCE [LARGE SCALE GENOMIC DNA]</scope>
    <source>
        <strain evidence="1 2">SR4</strain>
    </source>
</reference>
<organism evidence="1 2">
    <name type="scientific">Flammeovirga agarivorans</name>
    <dbReference type="NCBI Taxonomy" id="2726742"/>
    <lineage>
        <taxon>Bacteria</taxon>
        <taxon>Pseudomonadati</taxon>
        <taxon>Bacteroidota</taxon>
        <taxon>Cytophagia</taxon>
        <taxon>Cytophagales</taxon>
        <taxon>Flammeovirgaceae</taxon>
        <taxon>Flammeovirga</taxon>
    </lineage>
</organism>
<dbReference type="RefSeq" id="WP_168885312.1">
    <property type="nucleotide sequence ID" value="NZ_JABAIL010000013.1"/>
</dbReference>
<dbReference type="PROSITE" id="PS51257">
    <property type="entry name" value="PROKAR_LIPOPROTEIN"/>
    <property type="match status" value="1"/>
</dbReference>
<protein>
    <recommendedName>
        <fullName evidence="3">Lipoprotein</fullName>
    </recommendedName>
</protein>
<dbReference type="Proteomes" id="UP000585050">
    <property type="component" value="Unassembled WGS sequence"/>
</dbReference>
<accession>A0A7X8SQL8</accession>
<sequence>MSTYTKLSLLLILFIAIGCKEHPTKIHQRIPFTFNWQKIVTDTFIVHKDSILVKETSKGNVLYFDGHDIKENINGDFITIEIKELIGANDCANSDLRTITKDHQLLSTAGSFYFNISSEDGKQLKIEPNSNSHLFIKGVADPSMKIFEGVLDSTNNLVWSEMNENISKNAQSEFIIKKPKFKEKNLNPYENLHNYIQETEQLYQFDSEKNHYVHKVFSTKKKLEKALFDINILPVTNSELSIIKRYYYHEDNENIYLRYIYPSTKETRFSLEGDIIRDIEVYTIIAVQNGFIARKIAKGNQTIIQEEFRTKELLSIIQKEAKKHHKQYKASLKANNQRIAKINEYRRNNQKYKIYNTFREKKNITSGYKIDFGNNVQWTNIDKYYDQELIVTYKGNVVNHEGEPLRCSIGFYSTDENIYNSSYIDIDEEYTISFIKDEGYFIKINATDYFEYTFKYDGDPSKLKKIIVPEEYYKLEKVSMR</sequence>
<dbReference type="AlphaFoldDB" id="A0A7X8SQL8"/>
<comment type="caution">
    <text evidence="1">The sequence shown here is derived from an EMBL/GenBank/DDBJ whole genome shotgun (WGS) entry which is preliminary data.</text>
</comment>
<name>A0A7X8SQL8_9BACT</name>
<evidence type="ECO:0000313" key="2">
    <source>
        <dbReference type="Proteomes" id="UP000585050"/>
    </source>
</evidence>
<gene>
    <name evidence="1" type="ORF">HGP29_25585</name>
</gene>
<proteinExistence type="predicted"/>
<evidence type="ECO:0008006" key="3">
    <source>
        <dbReference type="Google" id="ProtNLM"/>
    </source>
</evidence>
<evidence type="ECO:0000313" key="1">
    <source>
        <dbReference type="EMBL" id="NLR94602.1"/>
    </source>
</evidence>